<keyword evidence="1" id="KW-1133">Transmembrane helix</keyword>
<dbReference type="AlphaFoldDB" id="A0AAW6XR34"/>
<sequence length="62" mass="7174">AGAAFHIRLQVIAGSVIALMADILFFNFCRKEFFRWPEAIAEDVFLQFKEQRDVADQQARLD</sequence>
<dbReference type="Proteomes" id="UP001232113">
    <property type="component" value="Unassembled WGS sequence"/>
</dbReference>
<protein>
    <submittedName>
        <fullName evidence="2">Uncharacterized protein</fullName>
    </submittedName>
</protein>
<organism evidence="2 3">
    <name type="scientific">Lactobacillus paragasseri</name>
    <dbReference type="NCBI Taxonomy" id="2107999"/>
    <lineage>
        <taxon>Bacteria</taxon>
        <taxon>Bacillati</taxon>
        <taxon>Bacillota</taxon>
        <taxon>Bacilli</taxon>
        <taxon>Lactobacillales</taxon>
        <taxon>Lactobacillaceae</taxon>
        <taxon>Lactobacillus</taxon>
    </lineage>
</organism>
<evidence type="ECO:0000256" key="1">
    <source>
        <dbReference type="SAM" id="Phobius"/>
    </source>
</evidence>
<evidence type="ECO:0000313" key="3">
    <source>
        <dbReference type="Proteomes" id="UP001232113"/>
    </source>
</evidence>
<feature type="non-terminal residue" evidence="2">
    <location>
        <position position="1"/>
    </location>
</feature>
<reference evidence="2" key="1">
    <citation type="submission" date="2023-05" db="EMBL/GenBank/DDBJ databases">
        <title>Cataloging the Phylogenetic Diversity of Human Bladder Bacteria.</title>
        <authorList>
            <person name="Du J."/>
        </authorList>
    </citation>
    <scope>NUCLEOTIDE SEQUENCE</scope>
    <source>
        <strain evidence="2">UMB6975B</strain>
    </source>
</reference>
<accession>A0AAW6XR34</accession>
<name>A0AAW6XR34_9LACO</name>
<dbReference type="EMBL" id="JASOLY010000167">
    <property type="protein sequence ID" value="MDK6869554.1"/>
    <property type="molecule type" value="Genomic_DNA"/>
</dbReference>
<proteinExistence type="predicted"/>
<evidence type="ECO:0000313" key="2">
    <source>
        <dbReference type="EMBL" id="MDK6869554.1"/>
    </source>
</evidence>
<feature type="transmembrane region" description="Helical" evidence="1">
    <location>
        <begin position="6"/>
        <end position="26"/>
    </location>
</feature>
<comment type="caution">
    <text evidence="2">The sequence shown here is derived from an EMBL/GenBank/DDBJ whole genome shotgun (WGS) entry which is preliminary data.</text>
</comment>
<gene>
    <name evidence="2" type="ORF">QP354_11065</name>
</gene>
<keyword evidence="1" id="KW-0472">Membrane</keyword>
<keyword evidence="1" id="KW-0812">Transmembrane</keyword>